<dbReference type="AlphaFoldDB" id="A0A560FK27"/>
<evidence type="ECO:0000313" key="2">
    <source>
        <dbReference type="EMBL" id="TWB21964.1"/>
    </source>
</evidence>
<dbReference type="InterPro" id="IPR013321">
    <property type="entry name" value="Arc_rbn_hlx_hlx"/>
</dbReference>
<organism evidence="2 3">
    <name type="scientific">Nitrospirillum amazonense</name>
    <dbReference type="NCBI Taxonomy" id="28077"/>
    <lineage>
        <taxon>Bacteria</taxon>
        <taxon>Pseudomonadati</taxon>
        <taxon>Pseudomonadota</taxon>
        <taxon>Alphaproteobacteria</taxon>
        <taxon>Rhodospirillales</taxon>
        <taxon>Azospirillaceae</taxon>
        <taxon>Nitrospirillum</taxon>
    </lineage>
</organism>
<name>A0A560FK27_9PROT</name>
<dbReference type="InterPro" id="IPR010985">
    <property type="entry name" value="Ribbon_hlx_hlx"/>
</dbReference>
<feature type="domain" description="Ribbon-helix-helix protein CopG" evidence="1">
    <location>
        <begin position="8"/>
        <end position="43"/>
    </location>
</feature>
<gene>
    <name evidence="2" type="ORF">FBZ89_104212</name>
</gene>
<dbReference type="Gene3D" id="1.10.1220.10">
    <property type="entry name" value="Met repressor-like"/>
    <property type="match status" value="1"/>
</dbReference>
<accession>A0A560FK27</accession>
<dbReference type="Pfam" id="PF01402">
    <property type="entry name" value="RHH_1"/>
    <property type="match status" value="1"/>
</dbReference>
<dbReference type="InterPro" id="IPR052991">
    <property type="entry name" value="Non-func_TypeII_TA_Antitoxin"/>
</dbReference>
<dbReference type="RefSeq" id="WP_145749615.1">
    <property type="nucleotide sequence ID" value="NZ_VITN01000004.1"/>
</dbReference>
<protein>
    <submittedName>
        <fullName evidence="2">Putative transcriptional regulator</fullName>
    </submittedName>
</protein>
<evidence type="ECO:0000259" key="1">
    <source>
        <dbReference type="Pfam" id="PF01402"/>
    </source>
</evidence>
<dbReference type="CDD" id="cd22233">
    <property type="entry name" value="RHH_CopAso-like"/>
    <property type="match status" value="1"/>
</dbReference>
<comment type="caution">
    <text evidence="2">The sequence shown here is derived from an EMBL/GenBank/DDBJ whole genome shotgun (WGS) entry which is preliminary data.</text>
</comment>
<dbReference type="SUPFAM" id="SSF47598">
    <property type="entry name" value="Ribbon-helix-helix"/>
    <property type="match status" value="1"/>
</dbReference>
<dbReference type="PANTHER" id="PTHR40688">
    <property type="match status" value="1"/>
</dbReference>
<reference evidence="2 3" key="1">
    <citation type="submission" date="2019-06" db="EMBL/GenBank/DDBJ databases">
        <title>Genomic Encyclopedia of Type Strains, Phase IV (KMG-V): Genome sequencing to study the core and pangenomes of soil and plant-associated prokaryotes.</title>
        <authorList>
            <person name="Whitman W."/>
        </authorList>
    </citation>
    <scope>NUCLEOTIDE SEQUENCE [LARGE SCALE GENOMIC DNA]</scope>
    <source>
        <strain evidence="2 3">BR 11880</strain>
    </source>
</reference>
<dbReference type="OrthoDB" id="7191563at2"/>
<proteinExistence type="predicted"/>
<dbReference type="GO" id="GO:0006355">
    <property type="term" value="P:regulation of DNA-templated transcription"/>
    <property type="evidence" value="ECO:0007669"/>
    <property type="project" value="InterPro"/>
</dbReference>
<evidence type="ECO:0000313" key="3">
    <source>
        <dbReference type="Proteomes" id="UP000319859"/>
    </source>
</evidence>
<dbReference type="EMBL" id="VITN01000004">
    <property type="protein sequence ID" value="TWB21964.1"/>
    <property type="molecule type" value="Genomic_DNA"/>
</dbReference>
<dbReference type="PANTHER" id="PTHR40688:SF2">
    <property type="entry name" value="RIBBON-HELIX-HELIX PROTEIN COPG DOMAIN-CONTAINING PROTEIN"/>
    <property type="match status" value="1"/>
</dbReference>
<dbReference type="InterPro" id="IPR002145">
    <property type="entry name" value="CopG"/>
</dbReference>
<sequence>MTKMMSDSIRLEPGLNDQVTALAEALDRSPSWVVEQAVRDYLAVQEGHLAAIDQGLREADAGLLIPHEEVAAWIESLGTPGELPMPKPK</sequence>
<dbReference type="Proteomes" id="UP000319859">
    <property type="component" value="Unassembled WGS sequence"/>
</dbReference>